<evidence type="ECO:0000313" key="5">
    <source>
        <dbReference type="Proteomes" id="UP001175271"/>
    </source>
</evidence>
<feature type="domain" description="Thioredoxin" evidence="3">
    <location>
        <begin position="7"/>
        <end position="127"/>
    </location>
</feature>
<proteinExistence type="inferred from homology"/>
<dbReference type="InterPro" id="IPR045108">
    <property type="entry name" value="TXNDC17-like"/>
</dbReference>
<dbReference type="InterPro" id="IPR036249">
    <property type="entry name" value="Thioredoxin-like_sf"/>
</dbReference>
<sequence>MFSHVHVNGYDELKKTLGGLAKDRRAFVLFTGGKDAATGKSWCPDCVTAEPHVEKAIESELSNGDSCFITCYVGDMPYWKDKENPFRTDEKFKINCIPTMIEWGVKGKRLIDEQLCNVHLLKDFFAED</sequence>
<evidence type="ECO:0000313" key="4">
    <source>
        <dbReference type="EMBL" id="KAK0420900.1"/>
    </source>
</evidence>
<protein>
    <recommendedName>
        <fullName evidence="2">Thioredoxin domain-containing protein 17</fullName>
    </recommendedName>
</protein>
<gene>
    <name evidence="4" type="ORF">QR680_014954</name>
</gene>
<name>A0AA39IC30_9BILA</name>
<dbReference type="Pfam" id="PF06110">
    <property type="entry name" value="TXD17-like_Trx"/>
    <property type="match status" value="1"/>
</dbReference>
<dbReference type="EMBL" id="JAUCMV010000002">
    <property type="protein sequence ID" value="KAK0420900.1"/>
    <property type="molecule type" value="Genomic_DNA"/>
</dbReference>
<dbReference type="GO" id="GO:0047134">
    <property type="term" value="F:protein-disulfide reductase [NAD(P)H] activity"/>
    <property type="evidence" value="ECO:0007669"/>
    <property type="project" value="InterPro"/>
</dbReference>
<organism evidence="4 5">
    <name type="scientific">Steinernema hermaphroditum</name>
    <dbReference type="NCBI Taxonomy" id="289476"/>
    <lineage>
        <taxon>Eukaryota</taxon>
        <taxon>Metazoa</taxon>
        <taxon>Ecdysozoa</taxon>
        <taxon>Nematoda</taxon>
        <taxon>Chromadorea</taxon>
        <taxon>Rhabditida</taxon>
        <taxon>Tylenchina</taxon>
        <taxon>Panagrolaimomorpha</taxon>
        <taxon>Strongyloidoidea</taxon>
        <taxon>Steinernematidae</taxon>
        <taxon>Steinernema</taxon>
    </lineage>
</organism>
<dbReference type="AlphaFoldDB" id="A0AA39IC30"/>
<dbReference type="PANTHER" id="PTHR12452:SF0">
    <property type="entry name" value="THIOREDOXIN DOMAIN-CONTAINING PROTEIN 17"/>
    <property type="match status" value="1"/>
</dbReference>
<dbReference type="Gene3D" id="3.40.30.10">
    <property type="entry name" value="Glutaredoxin"/>
    <property type="match status" value="1"/>
</dbReference>
<keyword evidence="5" id="KW-1185">Reference proteome</keyword>
<dbReference type="PANTHER" id="PTHR12452">
    <property type="entry name" value="42-9-9 PROTEIN-RELATED"/>
    <property type="match status" value="1"/>
</dbReference>
<dbReference type="SUPFAM" id="SSF52833">
    <property type="entry name" value="Thioredoxin-like"/>
    <property type="match status" value="1"/>
</dbReference>
<dbReference type="InterPro" id="IPR010357">
    <property type="entry name" value="TXNDC17_dom"/>
</dbReference>
<dbReference type="Proteomes" id="UP001175271">
    <property type="component" value="Unassembled WGS sequence"/>
</dbReference>
<evidence type="ECO:0000256" key="2">
    <source>
        <dbReference type="ARBA" id="ARBA00016949"/>
    </source>
</evidence>
<accession>A0AA39IC30</accession>
<evidence type="ECO:0000259" key="3">
    <source>
        <dbReference type="Pfam" id="PF06110"/>
    </source>
</evidence>
<dbReference type="GO" id="GO:0005829">
    <property type="term" value="C:cytosol"/>
    <property type="evidence" value="ECO:0007669"/>
    <property type="project" value="TreeGrafter"/>
</dbReference>
<reference evidence="4" key="1">
    <citation type="submission" date="2023-06" db="EMBL/GenBank/DDBJ databases">
        <title>Genomic analysis of the entomopathogenic nematode Steinernema hermaphroditum.</title>
        <authorList>
            <person name="Schwarz E.M."/>
            <person name="Heppert J.K."/>
            <person name="Baniya A."/>
            <person name="Schwartz H.T."/>
            <person name="Tan C.-H."/>
            <person name="Antoshechkin I."/>
            <person name="Sternberg P.W."/>
            <person name="Goodrich-Blair H."/>
            <person name="Dillman A.R."/>
        </authorList>
    </citation>
    <scope>NUCLEOTIDE SEQUENCE</scope>
    <source>
        <strain evidence="4">PS9179</strain>
        <tissue evidence="4">Whole animal</tissue>
    </source>
</reference>
<comment type="similarity">
    <text evidence="1">Belongs to the thioredoxin family.</text>
</comment>
<comment type="caution">
    <text evidence="4">The sequence shown here is derived from an EMBL/GenBank/DDBJ whole genome shotgun (WGS) entry which is preliminary data.</text>
</comment>
<evidence type="ECO:0000256" key="1">
    <source>
        <dbReference type="ARBA" id="ARBA00008987"/>
    </source>
</evidence>